<evidence type="ECO:0000256" key="4">
    <source>
        <dbReference type="ARBA" id="ARBA00022598"/>
    </source>
</evidence>
<dbReference type="Gene3D" id="3.90.190.20">
    <property type="entry name" value="Mur ligase, C-terminal domain"/>
    <property type="match status" value="1"/>
</dbReference>
<evidence type="ECO:0000313" key="16">
    <source>
        <dbReference type="EMBL" id="MCM2677504.1"/>
    </source>
</evidence>
<dbReference type="SUPFAM" id="SSF63418">
    <property type="entry name" value="MurE/MurF N-terminal domain"/>
    <property type="match status" value="1"/>
</dbReference>
<evidence type="ECO:0000256" key="9">
    <source>
        <dbReference type="ARBA" id="ARBA00022984"/>
    </source>
</evidence>
<evidence type="ECO:0000313" key="17">
    <source>
        <dbReference type="Proteomes" id="UP001203665"/>
    </source>
</evidence>
<dbReference type="GO" id="GO:0008765">
    <property type="term" value="F:UDP-N-acetylmuramoylalanyl-D-glutamate-2,6-diaminopimelate ligase activity"/>
    <property type="evidence" value="ECO:0007669"/>
    <property type="project" value="UniProtKB-EC"/>
</dbReference>
<evidence type="ECO:0000259" key="14">
    <source>
        <dbReference type="Pfam" id="PF02875"/>
    </source>
</evidence>
<evidence type="ECO:0000259" key="13">
    <source>
        <dbReference type="Pfam" id="PF01225"/>
    </source>
</evidence>
<evidence type="ECO:0000256" key="8">
    <source>
        <dbReference type="ARBA" id="ARBA00022960"/>
    </source>
</evidence>
<dbReference type="SUPFAM" id="SSF53244">
    <property type="entry name" value="MurD-like peptide ligases, peptide-binding domain"/>
    <property type="match status" value="1"/>
</dbReference>
<feature type="domain" description="Mur ligase central" evidence="15">
    <location>
        <begin position="107"/>
        <end position="305"/>
    </location>
</feature>
<keyword evidence="9 12" id="KW-0573">Peptidoglycan synthesis</keyword>
<keyword evidence="6" id="KW-0547">Nucleotide-binding</keyword>
<dbReference type="PROSITE" id="PS01011">
    <property type="entry name" value="FOLYLPOLYGLU_SYNT_1"/>
    <property type="match status" value="1"/>
</dbReference>
<dbReference type="Pfam" id="PF08245">
    <property type="entry name" value="Mur_ligase_M"/>
    <property type="match status" value="1"/>
</dbReference>
<dbReference type="InterPro" id="IPR005761">
    <property type="entry name" value="UDP-N-AcMur-Glu-dNH2Pim_ligase"/>
</dbReference>
<keyword evidence="11 12" id="KW-0961">Cell wall biogenesis/degradation</keyword>
<reference evidence="16" key="1">
    <citation type="submission" date="2022-06" db="EMBL/GenBank/DDBJ databases">
        <title>Alkalicoccobacillus porphyridii sp. nov., isolated from a marine red alga, Porphyridium purpureum and reclassification of Shouchella plakortidis and Shouchella gibsonii as Alkalicoccobacillus plakortidis comb. nov. and Alkalicoccobacillus gibsonii comb. nov.</title>
        <authorList>
            <person name="Kim K.H."/>
            <person name="Lee J.K."/>
            <person name="Han D.M."/>
            <person name="Baek J.H."/>
            <person name="Jeon C.O."/>
        </authorList>
    </citation>
    <scope>NUCLEOTIDE SEQUENCE</scope>
    <source>
        <strain evidence="16">DSM 19153</strain>
    </source>
</reference>
<dbReference type="InterPro" id="IPR036615">
    <property type="entry name" value="Mur_ligase_C_dom_sf"/>
</dbReference>
<organism evidence="16 17">
    <name type="scientific">Alkalicoccobacillus plakortidis</name>
    <dbReference type="NCBI Taxonomy" id="444060"/>
    <lineage>
        <taxon>Bacteria</taxon>
        <taxon>Bacillati</taxon>
        <taxon>Bacillota</taxon>
        <taxon>Bacilli</taxon>
        <taxon>Bacillales</taxon>
        <taxon>Bacillaceae</taxon>
        <taxon>Alkalicoccobacillus</taxon>
    </lineage>
</organism>
<dbReference type="InterPro" id="IPR036565">
    <property type="entry name" value="Mur-like_cat_sf"/>
</dbReference>
<name>A0ABT0XQG7_9BACI</name>
<dbReference type="Pfam" id="PF01225">
    <property type="entry name" value="Mur_ligase"/>
    <property type="match status" value="1"/>
</dbReference>
<dbReference type="InterPro" id="IPR035911">
    <property type="entry name" value="MurE/MurF_N"/>
</dbReference>
<comment type="pathway">
    <text evidence="1 12">Cell wall biogenesis; peptidoglycan biosynthesis.</text>
</comment>
<evidence type="ECO:0000256" key="7">
    <source>
        <dbReference type="ARBA" id="ARBA00022840"/>
    </source>
</evidence>
<evidence type="ECO:0000256" key="1">
    <source>
        <dbReference type="ARBA" id="ARBA00004752"/>
    </source>
</evidence>
<comment type="subcellular location">
    <subcellularLocation>
        <location evidence="12">Cytoplasm</location>
    </subcellularLocation>
</comment>
<proteinExistence type="inferred from homology"/>
<comment type="similarity">
    <text evidence="2">Belongs to the MurCDEF family. MurE subfamily.</text>
</comment>
<comment type="caution">
    <text evidence="16">The sequence shown here is derived from an EMBL/GenBank/DDBJ whole genome shotgun (WGS) entry which is preliminary data.</text>
</comment>
<evidence type="ECO:0000256" key="3">
    <source>
        <dbReference type="ARBA" id="ARBA00022490"/>
    </source>
</evidence>
<gene>
    <name evidence="16" type="ORF">NDM98_20010</name>
</gene>
<dbReference type="InterPro" id="IPR018109">
    <property type="entry name" value="Folylpolyglutamate_synth_CS"/>
</dbReference>
<keyword evidence="5 12" id="KW-0132">Cell division</keyword>
<feature type="domain" description="Mur ligase N-terminal catalytic" evidence="13">
    <location>
        <begin position="22"/>
        <end position="95"/>
    </location>
</feature>
<dbReference type="SUPFAM" id="SSF53623">
    <property type="entry name" value="MurD-like peptide ligases, catalytic domain"/>
    <property type="match status" value="1"/>
</dbReference>
<feature type="domain" description="Mur ligase C-terminal" evidence="14">
    <location>
        <begin position="328"/>
        <end position="454"/>
    </location>
</feature>
<dbReference type="NCBIfam" id="NF001126">
    <property type="entry name" value="PRK00139.1-4"/>
    <property type="match status" value="1"/>
</dbReference>
<sequence length="483" mass="53627">MKLHSLLHDIDVDSSSHDIDITITGISNNSQKVEPGDLFVAISGYASDGHKYIDSAIRAGAKAIIGEQDLHTLSVPYFRVANSRIALAHLAKTFYNSKSSQKTIIGITGTNGKTTTSFMIKHILEECGRSCALFGSVHNVINGTIISGTTKNTTIDALELQKQLAKSEDEFVIIEVTSHALTQHRVGGIIFDICLFTNLSQDHLDYHKTMDSYFSAKETLFDQLSSNGIAIINTYDSWGAALETKLKKKHTVFTMGESTTSFTKEDIQYNEKMSVSLQDQNQKHQLTLNFLGEHNIFNAVMAFLTAKAIHITPGDALHALETFSGVPGRFEVFEHPTLGAKFIIDYAHTEDAFRHCLQTAKAMGALRIIHIFGFRGGRDVGKRQVMVDVSKSFSDLIILTLDDLNNVSFEEMNQTLYSFDLCGQGLVIPDRVEAICYAWNATQKGDWVFITGKGHERYAQSYKAHTFSDKETVENLMNTSVPF</sequence>
<dbReference type="Gene3D" id="3.40.1190.10">
    <property type="entry name" value="Mur-like, catalytic domain"/>
    <property type="match status" value="1"/>
</dbReference>
<dbReference type="InterPro" id="IPR013221">
    <property type="entry name" value="Mur_ligase_cen"/>
</dbReference>
<dbReference type="Pfam" id="PF02875">
    <property type="entry name" value="Mur_ligase_C"/>
    <property type="match status" value="1"/>
</dbReference>
<dbReference type="PANTHER" id="PTHR23135">
    <property type="entry name" value="MUR LIGASE FAMILY MEMBER"/>
    <property type="match status" value="1"/>
</dbReference>
<protein>
    <submittedName>
        <fullName evidence="16">UDP-N-acetylmuramoyl-L-alanyl-D-glutamate--2, 6-diaminopimelate ligase</fullName>
        <ecNumber evidence="16">6.3.2.13</ecNumber>
    </submittedName>
</protein>
<evidence type="ECO:0000256" key="10">
    <source>
        <dbReference type="ARBA" id="ARBA00023306"/>
    </source>
</evidence>
<evidence type="ECO:0000256" key="5">
    <source>
        <dbReference type="ARBA" id="ARBA00022618"/>
    </source>
</evidence>
<keyword evidence="7" id="KW-0067">ATP-binding</keyword>
<keyword evidence="10 12" id="KW-0131">Cell cycle</keyword>
<evidence type="ECO:0000256" key="11">
    <source>
        <dbReference type="ARBA" id="ARBA00023316"/>
    </source>
</evidence>
<evidence type="ECO:0000256" key="12">
    <source>
        <dbReference type="RuleBase" id="RU004135"/>
    </source>
</evidence>
<dbReference type="EC" id="6.3.2.13" evidence="16"/>
<evidence type="ECO:0000256" key="6">
    <source>
        <dbReference type="ARBA" id="ARBA00022741"/>
    </source>
</evidence>
<keyword evidence="17" id="KW-1185">Reference proteome</keyword>
<dbReference type="PANTHER" id="PTHR23135:SF4">
    <property type="entry name" value="UDP-N-ACETYLMURAMOYL-L-ALANYL-D-GLUTAMATE--2,6-DIAMINOPIMELATE LIGASE MURE HOMOLOG, CHLOROPLASTIC"/>
    <property type="match status" value="1"/>
</dbReference>
<keyword evidence="8 12" id="KW-0133">Cell shape</keyword>
<evidence type="ECO:0000259" key="15">
    <source>
        <dbReference type="Pfam" id="PF08245"/>
    </source>
</evidence>
<keyword evidence="3" id="KW-0963">Cytoplasm</keyword>
<dbReference type="EMBL" id="JAMQJY010000004">
    <property type="protein sequence ID" value="MCM2677504.1"/>
    <property type="molecule type" value="Genomic_DNA"/>
</dbReference>
<keyword evidence="4 16" id="KW-0436">Ligase</keyword>
<dbReference type="Gene3D" id="3.40.1390.10">
    <property type="entry name" value="MurE/MurF, N-terminal domain"/>
    <property type="match status" value="1"/>
</dbReference>
<dbReference type="Proteomes" id="UP001203665">
    <property type="component" value="Unassembled WGS sequence"/>
</dbReference>
<dbReference type="InterPro" id="IPR004101">
    <property type="entry name" value="Mur_ligase_C"/>
</dbReference>
<accession>A0ABT0XQG7</accession>
<evidence type="ECO:0000256" key="2">
    <source>
        <dbReference type="ARBA" id="ARBA00005898"/>
    </source>
</evidence>
<dbReference type="NCBIfam" id="TIGR01085">
    <property type="entry name" value="murE"/>
    <property type="match status" value="1"/>
</dbReference>
<dbReference type="RefSeq" id="WP_251611308.1">
    <property type="nucleotide sequence ID" value="NZ_JAMQJY010000004.1"/>
</dbReference>
<dbReference type="InterPro" id="IPR000713">
    <property type="entry name" value="Mur_ligase_N"/>
</dbReference>